<dbReference type="GO" id="GO:0005634">
    <property type="term" value="C:nucleus"/>
    <property type="evidence" value="ECO:0007669"/>
    <property type="project" value="TreeGrafter"/>
</dbReference>
<dbReference type="OrthoDB" id="264795at2759"/>
<evidence type="ECO:0000313" key="3">
    <source>
        <dbReference type="Proteomes" id="UP000053237"/>
    </source>
</evidence>
<dbReference type="InParanoid" id="A0A024FY45"/>
<dbReference type="PANTHER" id="PTHR12436:SF38">
    <property type="entry name" value="SAC3 DOMAIN-CONTAINING PROTEIN 1"/>
    <property type="match status" value="1"/>
</dbReference>
<proteinExistence type="predicted"/>
<dbReference type="GO" id="GO:0051298">
    <property type="term" value="P:centrosome duplication"/>
    <property type="evidence" value="ECO:0007669"/>
    <property type="project" value="TreeGrafter"/>
</dbReference>
<dbReference type="GO" id="GO:0051225">
    <property type="term" value="P:spindle assembly"/>
    <property type="evidence" value="ECO:0007669"/>
    <property type="project" value="TreeGrafter"/>
</dbReference>
<reference evidence="2 3" key="1">
    <citation type="submission" date="2012-05" db="EMBL/GenBank/DDBJ databases">
        <title>Recombination and specialization in a pathogen metapopulation.</title>
        <authorList>
            <person name="Gardiner A."/>
            <person name="Kemen E."/>
            <person name="Schultz-Larsen T."/>
            <person name="MacLean D."/>
            <person name="Van Oosterhout C."/>
            <person name="Jones J.D.G."/>
        </authorList>
    </citation>
    <scope>NUCLEOTIDE SEQUENCE [LARGE SCALE GENOMIC DNA]</scope>
    <source>
        <strain evidence="2 3">Ac Nc2</strain>
    </source>
</reference>
<dbReference type="GO" id="GO:0005813">
    <property type="term" value="C:centrosome"/>
    <property type="evidence" value="ECO:0007669"/>
    <property type="project" value="TreeGrafter"/>
</dbReference>
<evidence type="ECO:0000259" key="1">
    <source>
        <dbReference type="Pfam" id="PF03399"/>
    </source>
</evidence>
<dbReference type="AlphaFoldDB" id="A0A024FY45"/>
<dbReference type="InterPro" id="IPR005062">
    <property type="entry name" value="SAC3/GANP/THP3_conserved"/>
</dbReference>
<dbReference type="Proteomes" id="UP000053237">
    <property type="component" value="Unassembled WGS sequence"/>
</dbReference>
<organism evidence="2 3">
    <name type="scientific">Albugo candida</name>
    <dbReference type="NCBI Taxonomy" id="65357"/>
    <lineage>
        <taxon>Eukaryota</taxon>
        <taxon>Sar</taxon>
        <taxon>Stramenopiles</taxon>
        <taxon>Oomycota</taxon>
        <taxon>Peronosporomycetes</taxon>
        <taxon>Albuginales</taxon>
        <taxon>Albuginaceae</taxon>
        <taxon>Albugo</taxon>
    </lineage>
</organism>
<name>A0A024FY45_9STRA</name>
<keyword evidence="3" id="KW-1185">Reference proteome</keyword>
<dbReference type="Pfam" id="PF03399">
    <property type="entry name" value="SAC3_GANP"/>
    <property type="match status" value="1"/>
</dbReference>
<gene>
    <name evidence="2" type="ORF">BN9_002870</name>
</gene>
<accession>A0A024FY45</accession>
<feature type="domain" description="SAC3/GANP/THP3 conserved" evidence="1">
    <location>
        <begin position="32"/>
        <end position="332"/>
    </location>
</feature>
<dbReference type="STRING" id="65357.A0A024FY45"/>
<dbReference type="InterPro" id="IPR045107">
    <property type="entry name" value="SAC3/GANP/THP3"/>
</dbReference>
<dbReference type="GO" id="GO:0005819">
    <property type="term" value="C:spindle"/>
    <property type="evidence" value="ECO:0007669"/>
    <property type="project" value="TreeGrafter"/>
</dbReference>
<dbReference type="PANTHER" id="PTHR12436">
    <property type="entry name" value="80 KDA MCM3-ASSOCIATED PROTEIN"/>
    <property type="match status" value="1"/>
</dbReference>
<dbReference type="EMBL" id="CAIX01000002">
    <property type="protein sequence ID" value="CCI39504.1"/>
    <property type="molecule type" value="Genomic_DNA"/>
</dbReference>
<protein>
    <recommendedName>
        <fullName evidence="1">SAC3/GANP/THP3 conserved domain-containing protein</fullName>
    </recommendedName>
</protein>
<comment type="caution">
    <text evidence="2">The sequence shown here is derived from an EMBL/GenBank/DDBJ whole genome shotgun (WGS) entry which is preliminary data.</text>
</comment>
<dbReference type="Gene3D" id="1.25.40.990">
    <property type="match status" value="1"/>
</dbReference>
<sequence>MRAKKRLPLLMHRKNTASNDEDKSVYGTCLEMCPEAEFISRKRDNLLSRFEKIKEAHDEIQYIALKAYRRPAAGRMEILLHELRPPSVLLDTLRHLFTKILQWPNGGFDSPFLSALSTENTFLSLYNFIHDRVRSVRQDFIIQRIINSTYATALEWIIRFYILSFITANAILAEKYHSEWSETLHQEQLASALYSLSSLYLTPTMTLTPHKAEMLAYRILFHIDNTEAVSSFLVSLPRSTLSWPPIARALRFFTSFHCGNYMLYGKLLAEATFLEKALLLTHSVKLSKRAFQIMSKAYNKQSVPLDDVLNWLCGVDRETLVHVCRSLNIEMSTSIHFKIATISTRESRNEVKSLATYWSSERVNTTECIVKT</sequence>
<evidence type="ECO:0000313" key="2">
    <source>
        <dbReference type="EMBL" id="CCI39504.1"/>
    </source>
</evidence>